<reference evidence="5" key="1">
    <citation type="submission" date="2020-02" db="EMBL/GenBank/DDBJ databases">
        <authorList>
            <person name="Meier V. D."/>
        </authorList>
    </citation>
    <scope>NUCLEOTIDE SEQUENCE</scope>
    <source>
        <strain evidence="5">AVDCRST_MAG60</strain>
    </source>
</reference>
<dbReference type="GO" id="GO:0005737">
    <property type="term" value="C:cytoplasm"/>
    <property type="evidence" value="ECO:0007669"/>
    <property type="project" value="UniProtKB-SubCell"/>
</dbReference>
<dbReference type="PROSITE" id="PS51186">
    <property type="entry name" value="GNAT"/>
    <property type="match status" value="1"/>
</dbReference>
<comment type="similarity">
    <text evidence="3">Belongs to the acetyltransferase family. RimI subfamily.</text>
</comment>
<dbReference type="InterPro" id="IPR050832">
    <property type="entry name" value="Bact_Acetyltransf"/>
</dbReference>
<dbReference type="PANTHER" id="PTHR43877">
    <property type="entry name" value="AMINOALKYLPHOSPHONATE N-ACETYLTRANSFERASE-RELATED-RELATED"/>
    <property type="match status" value="1"/>
</dbReference>
<gene>
    <name evidence="5" type="ORF">AVDCRST_MAG60-2605</name>
</gene>
<comment type="catalytic activity">
    <reaction evidence="3">
        <text>N-terminal L-alanyl-[ribosomal protein bS18] + acetyl-CoA = N-terminal N(alpha)-acetyl-L-alanyl-[ribosomal protein bS18] + CoA + H(+)</text>
        <dbReference type="Rhea" id="RHEA:43756"/>
        <dbReference type="Rhea" id="RHEA-COMP:10676"/>
        <dbReference type="Rhea" id="RHEA-COMP:10677"/>
        <dbReference type="ChEBI" id="CHEBI:15378"/>
        <dbReference type="ChEBI" id="CHEBI:57287"/>
        <dbReference type="ChEBI" id="CHEBI:57288"/>
        <dbReference type="ChEBI" id="CHEBI:64718"/>
        <dbReference type="ChEBI" id="CHEBI:83683"/>
        <dbReference type="EC" id="2.3.1.266"/>
    </reaction>
</comment>
<keyword evidence="2 5" id="KW-0012">Acyltransferase</keyword>
<dbReference type="Gene3D" id="3.40.630.30">
    <property type="match status" value="1"/>
</dbReference>
<accession>A0A6J4PDT7</accession>
<dbReference type="InterPro" id="IPR016181">
    <property type="entry name" value="Acyl_CoA_acyltransferase"/>
</dbReference>
<evidence type="ECO:0000259" key="4">
    <source>
        <dbReference type="PROSITE" id="PS51186"/>
    </source>
</evidence>
<dbReference type="Pfam" id="PF13673">
    <property type="entry name" value="Acetyltransf_10"/>
    <property type="match status" value="1"/>
</dbReference>
<dbReference type="EMBL" id="CADCUN010000282">
    <property type="protein sequence ID" value="CAA9410058.1"/>
    <property type="molecule type" value="Genomic_DNA"/>
</dbReference>
<comment type="function">
    <text evidence="3">Acetylates the N-terminal alanine of ribosomal protein bS18.</text>
</comment>
<feature type="domain" description="N-acetyltransferase" evidence="4">
    <location>
        <begin position="1"/>
        <end position="141"/>
    </location>
</feature>
<keyword evidence="3" id="KW-0963">Cytoplasm</keyword>
<dbReference type="NCBIfam" id="TIGR01575">
    <property type="entry name" value="rimI"/>
    <property type="match status" value="1"/>
</dbReference>
<organism evidence="5">
    <name type="scientific">uncultured Nocardioides sp</name>
    <dbReference type="NCBI Taxonomy" id="198441"/>
    <lineage>
        <taxon>Bacteria</taxon>
        <taxon>Bacillati</taxon>
        <taxon>Actinomycetota</taxon>
        <taxon>Actinomycetes</taxon>
        <taxon>Propionibacteriales</taxon>
        <taxon>Nocardioidaceae</taxon>
        <taxon>Nocardioides</taxon>
        <taxon>environmental samples</taxon>
    </lineage>
</organism>
<keyword evidence="1 5" id="KW-0808">Transferase</keyword>
<protein>
    <recommendedName>
        <fullName evidence="3">[Ribosomal protein bS18]-alanine N-acetyltransferase</fullName>
        <ecNumber evidence="3">2.3.1.266</ecNumber>
    </recommendedName>
</protein>
<evidence type="ECO:0000256" key="3">
    <source>
        <dbReference type="RuleBase" id="RU363094"/>
    </source>
</evidence>
<proteinExistence type="inferred from homology"/>
<dbReference type="GO" id="GO:0008999">
    <property type="term" value="F:protein-N-terminal-alanine acetyltransferase activity"/>
    <property type="evidence" value="ECO:0007669"/>
    <property type="project" value="UniProtKB-EC"/>
</dbReference>
<dbReference type="SUPFAM" id="SSF55729">
    <property type="entry name" value="Acyl-CoA N-acyltransferases (Nat)"/>
    <property type="match status" value="1"/>
</dbReference>
<dbReference type="InterPro" id="IPR000182">
    <property type="entry name" value="GNAT_dom"/>
</dbReference>
<dbReference type="CDD" id="cd04301">
    <property type="entry name" value="NAT_SF"/>
    <property type="match status" value="1"/>
</dbReference>
<sequence>MIRPAGVADLPAVAALEAEIFAADAWDTAALQTELDGPGRRFVVADGSGVRGYAISMSLGDVMDLQRIGVRPDLRRSGVATALLDDLLAHPGEADRMLLEVSAANDTAIAFYARRGFAQIDVRPRYYRDGSDALVMQRPLAPAGD</sequence>
<comment type="subcellular location">
    <subcellularLocation>
        <location evidence="3">Cytoplasm</location>
    </subcellularLocation>
</comment>
<dbReference type="AlphaFoldDB" id="A0A6J4PDT7"/>
<evidence type="ECO:0000256" key="2">
    <source>
        <dbReference type="ARBA" id="ARBA00023315"/>
    </source>
</evidence>
<dbReference type="EC" id="2.3.1.266" evidence="3"/>
<evidence type="ECO:0000256" key="1">
    <source>
        <dbReference type="ARBA" id="ARBA00022679"/>
    </source>
</evidence>
<evidence type="ECO:0000313" key="5">
    <source>
        <dbReference type="EMBL" id="CAA9410058.1"/>
    </source>
</evidence>
<dbReference type="InterPro" id="IPR006464">
    <property type="entry name" value="AcTrfase_RimI/Ard1"/>
</dbReference>
<name>A0A6J4PDT7_9ACTN</name>